<comment type="similarity">
    <text evidence="1">Belongs to the peptidase S10 family.</text>
</comment>
<dbReference type="GO" id="GO:0019748">
    <property type="term" value="P:secondary metabolic process"/>
    <property type="evidence" value="ECO:0007669"/>
    <property type="project" value="TreeGrafter"/>
</dbReference>
<evidence type="ECO:0008006" key="5">
    <source>
        <dbReference type="Google" id="ProtNLM"/>
    </source>
</evidence>
<dbReference type="FunFam" id="3.40.50.1820:FF:000072">
    <property type="entry name" value="Serine carboxypeptidase-like 19"/>
    <property type="match status" value="1"/>
</dbReference>
<dbReference type="PRINTS" id="PR00724">
    <property type="entry name" value="CRBOXYPTASEC"/>
</dbReference>
<dbReference type="GO" id="GO:0016747">
    <property type="term" value="F:acyltransferase activity, transferring groups other than amino-acyl groups"/>
    <property type="evidence" value="ECO:0007669"/>
    <property type="project" value="TreeGrafter"/>
</dbReference>
<evidence type="ECO:0000313" key="3">
    <source>
        <dbReference type="EMBL" id="TXG61129.1"/>
    </source>
</evidence>
<proteinExistence type="inferred from homology"/>
<protein>
    <recommendedName>
        <fullName evidence="5">Serine carboxypeptidase-like 13</fullName>
    </recommendedName>
</protein>
<feature type="chain" id="PRO_5022766337" description="Serine carboxypeptidase-like 13" evidence="2">
    <location>
        <begin position="21"/>
        <end position="468"/>
    </location>
</feature>
<dbReference type="InterPro" id="IPR001563">
    <property type="entry name" value="Peptidase_S10"/>
</dbReference>
<sequence length="468" mass="53138">MKFLGFVLLELVLLVIAVNGGNLVKRLPGYNGDLPFTLETGYVGVGQNKDVQLFYYFVESQKDPLKDPLLLWIAGGPGCSALASFLFASGPLSFDIKDYNGGLPSLVLNPYTWTQGLNIIYLDAPVGTGFSYSKTYQEYNMGDYKFVAHAYHFLVEWFMEHSKFLGNQFYIAGEGYSGNLIPMIVQEIIKGNQVKHLPVLNLKGYMIGNPGTDIHIDFNSRIPFAHRMSLIPDKLFESAKTNCNGNFIAPNRSKKCASDIDSVNELINKINTVQIFEPSCISMLPKLNDENMAREYLKDKYRSGFFCSKPNGTQLWCREYNHVFSYIWANDKSVQEALHVHKGTKSPWQYCNDNLNRIYTHDVTSVVDYYRKLSKTKLRVLIYSGDVDMAIPHIGTQQWIMSLNMTLNESWRAWSVDAQIAGYTTKFTKNTDFGLTYATVKGAGHFAAEHKIKECSAMIHRWISYYPL</sequence>
<organism evidence="3 4">
    <name type="scientific">Acer yangbiense</name>
    <dbReference type="NCBI Taxonomy" id="1000413"/>
    <lineage>
        <taxon>Eukaryota</taxon>
        <taxon>Viridiplantae</taxon>
        <taxon>Streptophyta</taxon>
        <taxon>Embryophyta</taxon>
        <taxon>Tracheophyta</taxon>
        <taxon>Spermatophyta</taxon>
        <taxon>Magnoliopsida</taxon>
        <taxon>eudicotyledons</taxon>
        <taxon>Gunneridae</taxon>
        <taxon>Pentapetalae</taxon>
        <taxon>rosids</taxon>
        <taxon>malvids</taxon>
        <taxon>Sapindales</taxon>
        <taxon>Sapindaceae</taxon>
        <taxon>Hippocastanoideae</taxon>
        <taxon>Acereae</taxon>
        <taxon>Acer</taxon>
    </lineage>
</organism>
<reference evidence="4" key="1">
    <citation type="journal article" date="2019" name="Gigascience">
        <title>De novo genome assembly of the endangered Acer yangbiense, a plant species with extremely small populations endemic to Yunnan Province, China.</title>
        <authorList>
            <person name="Yang J."/>
            <person name="Wariss H.M."/>
            <person name="Tao L."/>
            <person name="Zhang R."/>
            <person name="Yun Q."/>
            <person name="Hollingsworth P."/>
            <person name="Dao Z."/>
            <person name="Luo G."/>
            <person name="Guo H."/>
            <person name="Ma Y."/>
            <person name="Sun W."/>
        </authorList>
    </citation>
    <scope>NUCLEOTIDE SEQUENCE [LARGE SCALE GENOMIC DNA]</scope>
    <source>
        <strain evidence="4">cv. Malutang</strain>
    </source>
</reference>
<feature type="signal peptide" evidence="2">
    <location>
        <begin position="1"/>
        <end position="20"/>
    </location>
</feature>
<dbReference type="SUPFAM" id="SSF53474">
    <property type="entry name" value="alpha/beta-Hydrolases"/>
    <property type="match status" value="1"/>
</dbReference>
<dbReference type="PANTHER" id="PTHR11802">
    <property type="entry name" value="SERINE PROTEASE FAMILY S10 SERINE CARBOXYPEPTIDASE"/>
    <property type="match status" value="1"/>
</dbReference>
<dbReference type="Gene3D" id="3.40.50.12670">
    <property type="match status" value="1"/>
</dbReference>
<gene>
    <name evidence="3" type="ORF">EZV62_012492</name>
</gene>
<evidence type="ECO:0000256" key="1">
    <source>
        <dbReference type="ARBA" id="ARBA00009431"/>
    </source>
</evidence>
<dbReference type="GO" id="GO:0004185">
    <property type="term" value="F:serine-type carboxypeptidase activity"/>
    <property type="evidence" value="ECO:0007669"/>
    <property type="project" value="InterPro"/>
</dbReference>
<dbReference type="AlphaFoldDB" id="A0A5C7HWS4"/>
<dbReference type="Proteomes" id="UP000323000">
    <property type="component" value="Chromosome 5"/>
</dbReference>
<dbReference type="InterPro" id="IPR029058">
    <property type="entry name" value="AB_hydrolase_fold"/>
</dbReference>
<keyword evidence="4" id="KW-1185">Reference proteome</keyword>
<comment type="caution">
    <text evidence="3">The sequence shown here is derived from an EMBL/GenBank/DDBJ whole genome shotgun (WGS) entry which is preliminary data.</text>
</comment>
<dbReference type="FunFam" id="3.40.50.12670:FF:000002">
    <property type="entry name" value="Carboxypeptidase"/>
    <property type="match status" value="1"/>
</dbReference>
<dbReference type="GO" id="GO:0006508">
    <property type="term" value="P:proteolysis"/>
    <property type="evidence" value="ECO:0007669"/>
    <property type="project" value="InterPro"/>
</dbReference>
<accession>A0A5C7HWS4</accession>
<name>A0A5C7HWS4_9ROSI</name>
<dbReference type="EMBL" id="VAHF01000005">
    <property type="protein sequence ID" value="TXG61129.1"/>
    <property type="molecule type" value="Genomic_DNA"/>
</dbReference>
<keyword evidence="2" id="KW-0732">Signal</keyword>
<dbReference type="Pfam" id="PF00450">
    <property type="entry name" value="Peptidase_S10"/>
    <property type="match status" value="1"/>
</dbReference>
<dbReference type="PANTHER" id="PTHR11802:SF319">
    <property type="entry name" value="CARBOXYPEPTIDASE"/>
    <property type="match status" value="1"/>
</dbReference>
<evidence type="ECO:0000313" key="4">
    <source>
        <dbReference type="Proteomes" id="UP000323000"/>
    </source>
</evidence>
<evidence type="ECO:0000256" key="2">
    <source>
        <dbReference type="SAM" id="SignalP"/>
    </source>
</evidence>
<dbReference type="Gene3D" id="3.40.50.1820">
    <property type="entry name" value="alpha/beta hydrolase"/>
    <property type="match status" value="1"/>
</dbReference>
<dbReference type="OrthoDB" id="443318at2759"/>